<evidence type="ECO:0000313" key="2">
    <source>
        <dbReference type="Proteomes" id="UP000259497"/>
    </source>
</evidence>
<dbReference type="Proteomes" id="UP000259497">
    <property type="component" value="Unassembled WGS sequence"/>
</dbReference>
<protein>
    <submittedName>
        <fullName evidence="1">Uncharacterized protein</fullName>
    </submittedName>
</protein>
<reference evidence="1 2" key="1">
    <citation type="submission" date="2018-08" db="EMBL/GenBank/DDBJ databases">
        <authorList>
            <consortium name="Pathogen Informatics"/>
        </authorList>
    </citation>
    <scope>NUCLEOTIDE SEQUENCE [LARGE SCALE GENOMIC DNA]</scope>
    <source>
        <strain evidence="1 2">EuSCAPE_GR114</strain>
    </source>
</reference>
<dbReference type="EMBL" id="UIXM01000001">
    <property type="protein sequence ID" value="SVS23840.1"/>
    <property type="molecule type" value="Genomic_DNA"/>
</dbReference>
<organism evidence="1 2">
    <name type="scientific">Klebsiella pneumoniae</name>
    <dbReference type="NCBI Taxonomy" id="573"/>
    <lineage>
        <taxon>Bacteria</taxon>
        <taxon>Pseudomonadati</taxon>
        <taxon>Pseudomonadota</taxon>
        <taxon>Gammaproteobacteria</taxon>
        <taxon>Enterobacterales</taxon>
        <taxon>Enterobacteriaceae</taxon>
        <taxon>Klebsiella/Raoultella group</taxon>
        <taxon>Klebsiella</taxon>
        <taxon>Klebsiella pneumoniae complex</taxon>
    </lineage>
</organism>
<accession>A0ABD7NIN3</accession>
<name>A0ABD7NIN3_KLEPN</name>
<proteinExistence type="predicted"/>
<dbReference type="AlphaFoldDB" id="A0ABD7NIN3"/>
<sequence length="93" mass="10091">MFSHESEVKVNLVNDNGCVLGSETRNLLLYFEVKSLNISGTTCTASLFSGTSKESMQFYGAYSMEVDLQSGGINESVESHIIALEEFSGAVQI</sequence>
<comment type="caution">
    <text evidence="1">The sequence shown here is derived from an EMBL/GenBank/DDBJ whole genome shotgun (WGS) entry which is preliminary data.</text>
</comment>
<evidence type="ECO:0000313" key="1">
    <source>
        <dbReference type="EMBL" id="SVS23840.1"/>
    </source>
</evidence>
<dbReference type="RefSeq" id="WP_029602710.1">
    <property type="nucleotide sequence ID" value="NZ_CP085729.1"/>
</dbReference>
<gene>
    <name evidence="1" type="ORF">SAMEA3649733_00489</name>
</gene>